<dbReference type="InterPro" id="IPR005821">
    <property type="entry name" value="Ion_trans_dom"/>
</dbReference>
<evidence type="ECO:0000256" key="1">
    <source>
        <dbReference type="ARBA" id="ARBA00004651"/>
    </source>
</evidence>
<feature type="region of interest" description="Disordered" evidence="19">
    <location>
        <begin position="600"/>
        <end position="621"/>
    </location>
</feature>
<sequence>MVQKSRNGGVYPGPSGEKKLKVGFVGLDPGAPDSTRDGALLIAGSEASKRGSILSKPRAPGAGKPPKRNAFYRKLQNFLYNVLERPRGWAFIYHAYVFLLVFSCLVLSVFSTIKEYEKSSEGALYILEIVTIVVFGVEYFVRIWAAGCCCRYRGWRGRLKFARKPFCVIDIMVLIASIAVLAAGSQGNVFATSALRSLRFLQILRMIRMDRRGGTWKLLGSVVYAHSKELVTAWYIGFLCLILASFLVYLAEKGENDHFDTYADALWWGLITLTTIGYGDKYPQTWNGRLLAATFTLIGVSFFALPAGILGSGFALKVQEQHRQKHFEKRRNPAAGLIQSAWRFYATNLSRTDLHSTWQYYERTVTVPMYSSQTQTYGASRLIPPLNQLELLRNLKSKSGLTFRKEPQPEPSPSRNAPCRLSREPLCGCCPGHSSQKVSLKDRVFSSPRGVATKGKGSPQAQTVRRSPSADQSLEDSPSKVPKSWSFGDRSRARQAFRIKGAASRQNSEEASLPGEDIVEDNKSYNCEFVTEDLTPGLKVSIRAVCVMRFLVSKRKFKESLRPYDVMDVIEQYSAGHLDMLSRIKNLQSRVDQIVGRGPAITDKDRTKGPAEAELPEDPSMMGRLGKVEKQVLSMEKKLDFLVNIYMQRMGIPPTETEAYFGAKEPEPAPPYHSPEDSREQLGRNGCVVKVVRSTSSMGQKNFAAPPAVPPAPCPPSTSWQPQGCPRQGPGSSPVGDPGALVRIPPPPTHERSLSAYSGGHRASAEFLRHEDSMRPPEGGLRDSDTSISIPSVDHEELERSFSGFSISQSKEHLDTLGGGYAAVAPCAKVRPYIAEGESDSDSDLCTPCGPPPRSATGEGPFGDVGWAGSRK</sequence>
<feature type="domain" description="Ion transport" evidence="21">
    <location>
        <begin position="94"/>
        <end position="319"/>
    </location>
</feature>
<evidence type="ECO:0000256" key="4">
    <source>
        <dbReference type="ARBA" id="ARBA00022538"/>
    </source>
</evidence>
<keyword evidence="2" id="KW-0813">Transport</keyword>
<evidence type="ECO:0000259" key="22">
    <source>
        <dbReference type="Pfam" id="PF03520"/>
    </source>
</evidence>
<feature type="region of interest" description="Disordered" evidence="19">
    <location>
        <begin position="400"/>
        <end position="419"/>
    </location>
</feature>
<keyword evidence="5" id="KW-0597">Phosphoprotein</keyword>
<proteinExistence type="predicted"/>
<keyword evidence="4" id="KW-0633">Potassium transport</keyword>
<evidence type="ECO:0000259" key="21">
    <source>
        <dbReference type="Pfam" id="PF00520"/>
    </source>
</evidence>
<feature type="transmembrane region" description="Helical" evidence="20">
    <location>
        <begin position="91"/>
        <end position="110"/>
    </location>
</feature>
<dbReference type="SUPFAM" id="SSF81324">
    <property type="entry name" value="Voltage-gated potassium channels"/>
    <property type="match status" value="1"/>
</dbReference>
<evidence type="ECO:0000256" key="15">
    <source>
        <dbReference type="ARBA" id="ARBA00034430"/>
    </source>
</evidence>
<dbReference type="Gene3D" id="6.10.140.1910">
    <property type="match status" value="2"/>
</dbReference>
<evidence type="ECO:0000256" key="11">
    <source>
        <dbReference type="ARBA" id="ARBA00022989"/>
    </source>
</evidence>
<evidence type="ECO:0000256" key="18">
    <source>
        <dbReference type="ARBA" id="ARBA00044691"/>
    </source>
</evidence>
<name>A0A9B0WZ83_CHRAS</name>
<gene>
    <name evidence="24" type="primary">KCNQ2</name>
</gene>
<dbReference type="OrthoDB" id="8879391at2759"/>
<dbReference type="CTD" id="3785"/>
<evidence type="ECO:0000256" key="8">
    <source>
        <dbReference type="ARBA" id="ARBA00022843"/>
    </source>
</evidence>
<comment type="catalytic activity">
    <reaction evidence="15">
        <text>K(+)(in) = K(+)(out)</text>
        <dbReference type="Rhea" id="RHEA:29463"/>
        <dbReference type="ChEBI" id="CHEBI:29103"/>
    </reaction>
</comment>
<dbReference type="Pfam" id="PF03520">
    <property type="entry name" value="KCNQ_channel"/>
    <property type="match status" value="1"/>
</dbReference>
<feature type="transmembrane region" description="Helical" evidence="20">
    <location>
        <begin position="291"/>
        <end position="316"/>
    </location>
</feature>
<dbReference type="PRINTS" id="PR00169">
    <property type="entry name" value="KCHANNEL"/>
</dbReference>
<dbReference type="GeneID" id="102824667"/>
<keyword evidence="23" id="KW-1185">Reference proteome</keyword>
<dbReference type="Gene3D" id="1.10.287.70">
    <property type="match status" value="1"/>
</dbReference>
<dbReference type="InterPro" id="IPR003937">
    <property type="entry name" value="K_chnl_volt-dep_KCNQ"/>
</dbReference>
<feature type="transmembrane region" description="Helical" evidence="20">
    <location>
        <begin position="232"/>
        <end position="250"/>
    </location>
</feature>
<dbReference type="InterPro" id="IPR020969">
    <property type="entry name" value="Ankyrin-G_BS"/>
</dbReference>
<evidence type="ECO:0000256" key="16">
    <source>
        <dbReference type="ARBA" id="ARBA00036239"/>
    </source>
</evidence>
<dbReference type="Pfam" id="PF11956">
    <property type="entry name" value="KCNQC3-Ank-G_bd"/>
    <property type="match status" value="1"/>
</dbReference>
<keyword evidence="11 20" id="KW-1133">Transmembrane helix</keyword>
<keyword evidence="12" id="KW-0406">Ion transport</keyword>
<feature type="transmembrane region" description="Helical" evidence="20">
    <location>
        <begin position="166"/>
        <end position="185"/>
    </location>
</feature>
<feature type="region of interest" description="Disordered" evidence="19">
    <location>
        <begin position="697"/>
        <end position="788"/>
    </location>
</feature>
<keyword evidence="7" id="KW-0631">Potassium channel</keyword>
<dbReference type="Proteomes" id="UP000504623">
    <property type="component" value="Unplaced"/>
</dbReference>
<keyword evidence="8" id="KW-0832">Ubl conjugation</keyword>
<dbReference type="FunFam" id="1.10.287.70:FF:000016">
    <property type="entry name" value="Putative potassium voltage-gated channel subfamily KQT member 2"/>
    <property type="match status" value="1"/>
</dbReference>
<dbReference type="Pfam" id="PF00520">
    <property type="entry name" value="Ion_trans"/>
    <property type="match status" value="1"/>
</dbReference>
<comment type="catalytic activity">
    <reaction evidence="16">
        <text>Na(+)(in) = Na(+)(out)</text>
        <dbReference type="Rhea" id="RHEA:34963"/>
        <dbReference type="ChEBI" id="CHEBI:29101"/>
    </reaction>
</comment>
<evidence type="ECO:0000256" key="6">
    <source>
        <dbReference type="ARBA" id="ARBA00022692"/>
    </source>
</evidence>
<feature type="compositionally biased region" description="Basic and acidic residues" evidence="19">
    <location>
        <begin position="602"/>
        <end position="611"/>
    </location>
</feature>
<protein>
    <submittedName>
        <fullName evidence="24">Potassium voltage-gated channel subfamily KQT member 2 isoform X2</fullName>
    </submittedName>
</protein>
<feature type="compositionally biased region" description="Polar residues" evidence="19">
    <location>
        <begin position="459"/>
        <end position="476"/>
    </location>
</feature>
<evidence type="ECO:0000256" key="10">
    <source>
        <dbReference type="ARBA" id="ARBA00022958"/>
    </source>
</evidence>
<evidence type="ECO:0000256" key="2">
    <source>
        <dbReference type="ARBA" id="ARBA00022448"/>
    </source>
</evidence>
<comment type="catalytic activity">
    <reaction evidence="18">
        <text>Cs(+)(in) = Cs(+)(out)</text>
        <dbReference type="Rhea" id="RHEA:78555"/>
        <dbReference type="ChEBI" id="CHEBI:49547"/>
    </reaction>
</comment>
<feature type="region of interest" description="Disordered" evidence="19">
    <location>
        <begin position="662"/>
        <end position="683"/>
    </location>
</feature>
<accession>A0A9B0WZ83</accession>
<evidence type="ECO:0000256" key="7">
    <source>
        <dbReference type="ARBA" id="ARBA00022826"/>
    </source>
</evidence>
<comment type="catalytic activity">
    <reaction evidence="17">
        <text>Rb(+)(in) = Rb(+)(out)</text>
        <dbReference type="Rhea" id="RHEA:78547"/>
        <dbReference type="ChEBI" id="CHEBI:49847"/>
    </reaction>
</comment>
<comment type="subcellular location">
    <subcellularLocation>
        <location evidence="1">Cell membrane</location>
        <topology evidence="1">Multi-pass membrane protein</topology>
    </subcellularLocation>
</comment>
<reference evidence="24" key="1">
    <citation type="submission" date="2025-08" db="UniProtKB">
        <authorList>
            <consortium name="RefSeq"/>
        </authorList>
    </citation>
    <scope>IDENTIFICATION</scope>
    <source>
        <tissue evidence="24">Spleen</tissue>
    </source>
</reference>
<feature type="region of interest" description="Disordered" evidence="19">
    <location>
        <begin position="433"/>
        <end position="489"/>
    </location>
</feature>
<keyword evidence="10" id="KW-0630">Potassium</keyword>
<dbReference type="PRINTS" id="PR01459">
    <property type="entry name" value="KCNQCHANNEL"/>
</dbReference>
<dbReference type="PRINTS" id="PR01461">
    <property type="entry name" value="KCNQ2CHANNEL"/>
</dbReference>
<dbReference type="InterPro" id="IPR003947">
    <property type="entry name" value="K_chnl_volt-dep_KCNQ2"/>
</dbReference>
<evidence type="ECO:0000256" key="19">
    <source>
        <dbReference type="SAM" id="MobiDB-lite"/>
    </source>
</evidence>
<feature type="compositionally biased region" description="Pro residues" evidence="19">
    <location>
        <begin position="707"/>
        <end position="716"/>
    </location>
</feature>
<evidence type="ECO:0000256" key="12">
    <source>
        <dbReference type="ARBA" id="ARBA00023065"/>
    </source>
</evidence>
<evidence type="ECO:0000256" key="5">
    <source>
        <dbReference type="ARBA" id="ARBA00022553"/>
    </source>
</evidence>
<evidence type="ECO:0000256" key="14">
    <source>
        <dbReference type="ARBA" id="ARBA00023303"/>
    </source>
</evidence>
<keyword evidence="14" id="KW-0407">Ion channel</keyword>
<keyword evidence="13 20" id="KW-0472">Membrane</keyword>
<keyword evidence="6 20" id="KW-0812">Transmembrane</keyword>
<feature type="domain" description="Potassium channel voltage dependent KCNQ C-terminal" evidence="22">
    <location>
        <begin position="467"/>
        <end position="651"/>
    </location>
</feature>
<dbReference type="FunFam" id="1.20.120.350:FF:000017">
    <property type="entry name" value="potassium voltage-gated channel subfamily KQT member 1"/>
    <property type="match status" value="1"/>
</dbReference>
<feature type="transmembrane region" description="Helical" evidence="20">
    <location>
        <begin position="122"/>
        <end position="145"/>
    </location>
</feature>
<keyword evidence="3" id="KW-1003">Cell membrane</keyword>
<evidence type="ECO:0000313" key="24">
    <source>
        <dbReference type="RefSeq" id="XP_006873406.1"/>
    </source>
</evidence>
<evidence type="ECO:0000256" key="20">
    <source>
        <dbReference type="SAM" id="Phobius"/>
    </source>
</evidence>
<keyword evidence="9" id="KW-0851">Voltage-gated channel</keyword>
<evidence type="ECO:0000256" key="17">
    <source>
        <dbReference type="ARBA" id="ARBA00044657"/>
    </source>
</evidence>
<dbReference type="GO" id="GO:0005249">
    <property type="term" value="F:voltage-gated potassium channel activity"/>
    <property type="evidence" value="ECO:0007669"/>
    <property type="project" value="InterPro"/>
</dbReference>
<dbReference type="RefSeq" id="XP_006873406.1">
    <property type="nucleotide sequence ID" value="XM_006873344.1"/>
</dbReference>
<evidence type="ECO:0000313" key="23">
    <source>
        <dbReference type="Proteomes" id="UP000504623"/>
    </source>
</evidence>
<dbReference type="PANTHER" id="PTHR47735:SF4">
    <property type="entry name" value="POTASSIUM VOLTAGE-GATED CHANNEL SUBFAMILY KQT MEMBER 2"/>
    <property type="match status" value="1"/>
</dbReference>
<evidence type="ECO:0000256" key="9">
    <source>
        <dbReference type="ARBA" id="ARBA00022882"/>
    </source>
</evidence>
<evidence type="ECO:0000256" key="3">
    <source>
        <dbReference type="ARBA" id="ARBA00022475"/>
    </source>
</evidence>
<dbReference type="Pfam" id="PF16642">
    <property type="entry name" value="KCNQ2_u3"/>
    <property type="match status" value="1"/>
</dbReference>
<organism evidence="23 24">
    <name type="scientific">Chrysochloris asiatica</name>
    <name type="common">Cape golden mole</name>
    <dbReference type="NCBI Taxonomy" id="185453"/>
    <lineage>
        <taxon>Eukaryota</taxon>
        <taxon>Metazoa</taxon>
        <taxon>Chordata</taxon>
        <taxon>Craniata</taxon>
        <taxon>Vertebrata</taxon>
        <taxon>Euteleostomi</taxon>
        <taxon>Mammalia</taxon>
        <taxon>Eutheria</taxon>
        <taxon>Afrotheria</taxon>
        <taxon>Chrysochloridae</taxon>
        <taxon>Chrysochlorinae</taxon>
        <taxon>Chrysochloris</taxon>
    </lineage>
</organism>
<feature type="region of interest" description="Disordered" evidence="19">
    <location>
        <begin position="837"/>
        <end position="872"/>
    </location>
</feature>
<evidence type="ECO:0000256" key="13">
    <source>
        <dbReference type="ARBA" id="ARBA00023136"/>
    </source>
</evidence>
<dbReference type="PANTHER" id="PTHR47735">
    <property type="entry name" value="POTASSIUM VOLTAGE-GATED CHANNEL SUBFAMILY KQT MEMBER 4"/>
    <property type="match status" value="1"/>
</dbReference>
<dbReference type="InterPro" id="IPR013821">
    <property type="entry name" value="K_chnl_volt-dep_KCNQ_C"/>
</dbReference>
<dbReference type="GO" id="GO:0008076">
    <property type="term" value="C:voltage-gated potassium channel complex"/>
    <property type="evidence" value="ECO:0007669"/>
    <property type="project" value="TreeGrafter"/>
</dbReference>
<feature type="compositionally biased region" description="Basic and acidic residues" evidence="19">
    <location>
        <begin position="763"/>
        <end position="785"/>
    </location>
</feature>
<dbReference type="AlphaFoldDB" id="A0A9B0WZ83"/>